<dbReference type="Gene3D" id="3.30.300.10">
    <property type="match status" value="1"/>
</dbReference>
<keyword evidence="1" id="KW-0554">One-carbon metabolism</keyword>
<evidence type="ECO:0000256" key="3">
    <source>
        <dbReference type="ARBA" id="ARBA00022723"/>
    </source>
</evidence>
<keyword evidence="7" id="KW-0630">Potassium</keyword>
<evidence type="ECO:0000259" key="8">
    <source>
        <dbReference type="Pfam" id="PF02773"/>
    </source>
</evidence>
<dbReference type="AlphaFoldDB" id="A0A3B1CZY3"/>
<protein>
    <submittedName>
        <fullName evidence="9">S-adenosylmethionine synthetase</fullName>
        <ecNumber evidence="9">2.5.1.6</ecNumber>
    </submittedName>
</protein>
<keyword evidence="6" id="KW-0460">Magnesium</keyword>
<reference evidence="9" key="1">
    <citation type="submission" date="2018-06" db="EMBL/GenBank/DDBJ databases">
        <authorList>
            <person name="Zhirakovskaya E."/>
        </authorList>
    </citation>
    <scope>NUCLEOTIDE SEQUENCE</scope>
</reference>
<evidence type="ECO:0000256" key="5">
    <source>
        <dbReference type="ARBA" id="ARBA00022840"/>
    </source>
</evidence>
<gene>
    <name evidence="9" type="ORF">MNBD_NITROSPIRAE01-113</name>
</gene>
<feature type="domain" description="S-adenosylmethionine synthetase C-terminal" evidence="8">
    <location>
        <begin position="1"/>
        <end position="78"/>
    </location>
</feature>
<sequence length="92" mass="10179">QCEVQLAYAIGVSDPVSILIDTQGTGNISQEKLVKLVREHFPLSPRGIIDHLKLKRPIYKKTAAYGHFGRNEPEFTWENTDIAVSLKSAAAS</sequence>
<dbReference type="PANTHER" id="PTHR11964">
    <property type="entry name" value="S-ADENOSYLMETHIONINE SYNTHETASE"/>
    <property type="match status" value="1"/>
</dbReference>
<accession>A0A3B1CZY3</accession>
<dbReference type="GO" id="GO:0006730">
    <property type="term" value="P:one-carbon metabolic process"/>
    <property type="evidence" value="ECO:0007669"/>
    <property type="project" value="UniProtKB-KW"/>
</dbReference>
<evidence type="ECO:0000256" key="7">
    <source>
        <dbReference type="ARBA" id="ARBA00022958"/>
    </source>
</evidence>
<evidence type="ECO:0000256" key="4">
    <source>
        <dbReference type="ARBA" id="ARBA00022741"/>
    </source>
</evidence>
<evidence type="ECO:0000256" key="2">
    <source>
        <dbReference type="ARBA" id="ARBA00022679"/>
    </source>
</evidence>
<keyword evidence="4" id="KW-0547">Nucleotide-binding</keyword>
<dbReference type="EC" id="2.5.1.6" evidence="9"/>
<name>A0A3B1CZY3_9ZZZZ</name>
<dbReference type="Pfam" id="PF02773">
    <property type="entry name" value="S-AdoMet_synt_C"/>
    <property type="match status" value="1"/>
</dbReference>
<keyword evidence="3" id="KW-0479">Metal-binding</keyword>
<evidence type="ECO:0000313" key="9">
    <source>
        <dbReference type="EMBL" id="VAX29514.1"/>
    </source>
</evidence>
<dbReference type="GO" id="GO:0006556">
    <property type="term" value="P:S-adenosylmethionine biosynthetic process"/>
    <property type="evidence" value="ECO:0007669"/>
    <property type="project" value="InterPro"/>
</dbReference>
<dbReference type="GO" id="GO:0046872">
    <property type="term" value="F:metal ion binding"/>
    <property type="evidence" value="ECO:0007669"/>
    <property type="project" value="UniProtKB-KW"/>
</dbReference>
<dbReference type="InterPro" id="IPR022630">
    <property type="entry name" value="S-AdoMet_synt_C"/>
</dbReference>
<keyword evidence="5" id="KW-0067">ATP-binding</keyword>
<proteinExistence type="predicted"/>
<dbReference type="GO" id="GO:0005524">
    <property type="term" value="F:ATP binding"/>
    <property type="evidence" value="ECO:0007669"/>
    <property type="project" value="UniProtKB-KW"/>
</dbReference>
<evidence type="ECO:0000256" key="1">
    <source>
        <dbReference type="ARBA" id="ARBA00022563"/>
    </source>
</evidence>
<dbReference type="InterPro" id="IPR002133">
    <property type="entry name" value="S-AdoMet_synthetase"/>
</dbReference>
<dbReference type="SUPFAM" id="SSF55973">
    <property type="entry name" value="S-adenosylmethionine synthetase"/>
    <property type="match status" value="1"/>
</dbReference>
<keyword evidence="2 9" id="KW-0808">Transferase</keyword>
<dbReference type="EMBL" id="UOGF01000051">
    <property type="protein sequence ID" value="VAX29514.1"/>
    <property type="molecule type" value="Genomic_DNA"/>
</dbReference>
<dbReference type="InterPro" id="IPR022636">
    <property type="entry name" value="S-AdoMet_synthetase_sfam"/>
</dbReference>
<evidence type="ECO:0000256" key="6">
    <source>
        <dbReference type="ARBA" id="ARBA00022842"/>
    </source>
</evidence>
<organism evidence="9">
    <name type="scientific">hydrothermal vent metagenome</name>
    <dbReference type="NCBI Taxonomy" id="652676"/>
    <lineage>
        <taxon>unclassified sequences</taxon>
        <taxon>metagenomes</taxon>
        <taxon>ecological metagenomes</taxon>
    </lineage>
</organism>
<feature type="non-terminal residue" evidence="9">
    <location>
        <position position="1"/>
    </location>
</feature>
<dbReference type="GO" id="GO:0004478">
    <property type="term" value="F:methionine adenosyltransferase activity"/>
    <property type="evidence" value="ECO:0007669"/>
    <property type="project" value="UniProtKB-EC"/>
</dbReference>